<protein>
    <submittedName>
        <fullName evidence="1">Uncharacterized protein</fullName>
    </submittedName>
</protein>
<organism evidence="1 2">
    <name type="scientific">Parvicella tangerina</name>
    <dbReference type="NCBI Taxonomy" id="2829795"/>
    <lineage>
        <taxon>Bacteria</taxon>
        <taxon>Pseudomonadati</taxon>
        <taxon>Bacteroidota</taxon>
        <taxon>Flavobacteriia</taxon>
        <taxon>Flavobacteriales</taxon>
        <taxon>Parvicellaceae</taxon>
        <taxon>Parvicella</taxon>
    </lineage>
</organism>
<reference evidence="1" key="1">
    <citation type="submission" date="2021-04" db="EMBL/GenBank/DDBJ databases">
        <authorList>
            <person name="Rodrigo-Torres L."/>
            <person name="Arahal R. D."/>
            <person name="Lucena T."/>
        </authorList>
    </citation>
    <scope>NUCLEOTIDE SEQUENCE</scope>
    <source>
        <strain evidence="1">AS29M-1</strain>
    </source>
</reference>
<accession>A0A916JKS5</accession>
<dbReference type="AlphaFoldDB" id="A0A916JKS5"/>
<dbReference type="EMBL" id="OU015584">
    <property type="protein sequence ID" value="CAG5079801.1"/>
    <property type="molecule type" value="Genomic_DNA"/>
</dbReference>
<evidence type="ECO:0000313" key="2">
    <source>
        <dbReference type="Proteomes" id="UP000683507"/>
    </source>
</evidence>
<gene>
    <name evidence="1" type="ORF">CRYO30217_01073</name>
</gene>
<sequence length="231" mass="26769">MKNVLAIGIVFWILAFHVSSCTTFHSGSYDGGVTVSNGEYAYKRKVVFETHYTYTLGFGGNKEGFLMDRLREELYARAELSGSEELTNMLISSNTTYFLVFAKVKLRITGDVIDWNSDKFVSRTNSQSFHDSQELIGRIEKPKEQMAVFKGLLEEKENLSFRPFEKGHYPQIGEVVYYKHRDVFATVVGTTFRKYRISYFKGTASYYDSKRVWVYKNQIESIEEKHGFHVK</sequence>
<proteinExistence type="predicted"/>
<dbReference type="Proteomes" id="UP000683507">
    <property type="component" value="Chromosome"/>
</dbReference>
<dbReference type="RefSeq" id="WP_258541292.1">
    <property type="nucleotide sequence ID" value="NZ_OU015584.1"/>
</dbReference>
<dbReference type="InterPro" id="IPR046697">
    <property type="entry name" value="DUF6567"/>
</dbReference>
<name>A0A916JKS5_9FLAO</name>
<dbReference type="KEGG" id="ptan:CRYO30217_01073"/>
<keyword evidence="2" id="KW-1185">Reference proteome</keyword>
<dbReference type="Pfam" id="PF20205">
    <property type="entry name" value="DUF6567"/>
    <property type="match status" value="1"/>
</dbReference>
<evidence type="ECO:0000313" key="1">
    <source>
        <dbReference type="EMBL" id="CAG5079801.1"/>
    </source>
</evidence>